<dbReference type="InterPro" id="IPR029009">
    <property type="entry name" value="ASB_dom_sf"/>
</dbReference>
<dbReference type="PROSITE" id="PS51671">
    <property type="entry name" value="ACT"/>
    <property type="match status" value="1"/>
</dbReference>
<dbReference type="Pfam" id="PF01842">
    <property type="entry name" value="ACT"/>
    <property type="match status" value="1"/>
</dbReference>
<dbReference type="Gene3D" id="3.30.70.260">
    <property type="match status" value="1"/>
</dbReference>
<feature type="domain" description="ACT" evidence="12">
    <location>
        <begin position="452"/>
        <end position="524"/>
    </location>
</feature>
<dbReference type="InterPro" id="IPR045865">
    <property type="entry name" value="ACT-like_dom_sf"/>
</dbReference>
<dbReference type="Gene3D" id="3.40.50.720">
    <property type="entry name" value="NAD(P)-binding Rossmann-like Domain"/>
    <property type="match status" value="2"/>
</dbReference>
<dbReference type="NCBIfam" id="TIGR01327">
    <property type="entry name" value="PGDH"/>
    <property type="match status" value="1"/>
</dbReference>
<dbReference type="PANTHER" id="PTHR42789">
    <property type="entry name" value="D-ISOMER SPECIFIC 2-HYDROXYACID DEHYDROGENASE FAMILY PROTEIN (AFU_ORTHOLOGUE AFUA_6G10090)"/>
    <property type="match status" value="1"/>
</dbReference>
<dbReference type="InterPro" id="IPR006140">
    <property type="entry name" value="D-isomer_DH_NAD-bd"/>
</dbReference>
<dbReference type="Pfam" id="PF19304">
    <property type="entry name" value="PGDH_inter"/>
    <property type="match status" value="1"/>
</dbReference>
<keyword evidence="7 11" id="KW-0520">NAD</keyword>
<gene>
    <name evidence="13" type="primary">serA</name>
    <name evidence="13" type="ORF">LC087_06480</name>
</gene>
<dbReference type="SUPFAM" id="SSF51735">
    <property type="entry name" value="NAD(P)-binding Rossmann-fold domains"/>
    <property type="match status" value="1"/>
</dbReference>
<dbReference type="InterPro" id="IPR006236">
    <property type="entry name" value="PGDH"/>
</dbReference>
<evidence type="ECO:0000256" key="11">
    <source>
        <dbReference type="RuleBase" id="RU363003"/>
    </source>
</evidence>
<dbReference type="InterPro" id="IPR045626">
    <property type="entry name" value="PGDH_ASB_dom"/>
</dbReference>
<dbReference type="InterPro" id="IPR036291">
    <property type="entry name" value="NAD(P)-bd_dom_sf"/>
</dbReference>
<dbReference type="SUPFAM" id="SSF52283">
    <property type="entry name" value="Formate/glycerate dehydrogenase catalytic domain-like"/>
    <property type="match status" value="1"/>
</dbReference>
<accession>A0ABY9K1H9</accession>
<evidence type="ECO:0000313" key="14">
    <source>
        <dbReference type="Proteomes" id="UP001197974"/>
    </source>
</evidence>
<dbReference type="SUPFAM" id="SSF143548">
    <property type="entry name" value="Serine metabolism enzymes domain"/>
    <property type="match status" value="1"/>
</dbReference>
<dbReference type="InterPro" id="IPR029752">
    <property type="entry name" value="D-isomer_DH_CS1"/>
</dbReference>
<evidence type="ECO:0000256" key="6">
    <source>
        <dbReference type="ARBA" id="ARBA00023002"/>
    </source>
</evidence>
<dbReference type="InterPro" id="IPR029753">
    <property type="entry name" value="D-isomer_DH_CS"/>
</dbReference>
<dbReference type="EC" id="1.1.1.95" evidence="11"/>
<dbReference type="InterPro" id="IPR006139">
    <property type="entry name" value="D-isomer_2_OHA_DH_cat_dom"/>
</dbReference>
<dbReference type="CDD" id="cd12173">
    <property type="entry name" value="PGDH_4"/>
    <property type="match status" value="1"/>
</dbReference>
<comment type="catalytic activity">
    <reaction evidence="9">
        <text>(R)-2-hydroxyglutarate + NAD(+) = 2-oxoglutarate + NADH + H(+)</text>
        <dbReference type="Rhea" id="RHEA:49612"/>
        <dbReference type="ChEBI" id="CHEBI:15378"/>
        <dbReference type="ChEBI" id="CHEBI:15801"/>
        <dbReference type="ChEBI" id="CHEBI:16810"/>
        <dbReference type="ChEBI" id="CHEBI:57540"/>
        <dbReference type="ChEBI" id="CHEBI:57945"/>
        <dbReference type="EC" id="1.1.1.399"/>
    </reaction>
</comment>
<comment type="function">
    <text evidence="1">Catalyzes the reversible oxidation of 3-phospho-D-glycerate to 3-phosphonooxypyruvate, the first step of the phosphorylated L-serine biosynthesis pathway. Also catalyzes the reversible oxidation of 2-hydroxyglutarate to 2-oxoglutarate.</text>
</comment>
<evidence type="ECO:0000256" key="10">
    <source>
        <dbReference type="ARBA" id="ARBA00048731"/>
    </source>
</evidence>
<evidence type="ECO:0000256" key="5">
    <source>
        <dbReference type="ARBA" id="ARBA00022605"/>
    </source>
</evidence>
<dbReference type="CDD" id="cd04902">
    <property type="entry name" value="ACT_3PGDH-xct"/>
    <property type="match status" value="1"/>
</dbReference>
<dbReference type="PROSITE" id="PS00670">
    <property type="entry name" value="D_2_HYDROXYACID_DH_2"/>
    <property type="match status" value="1"/>
</dbReference>
<comment type="similarity">
    <text evidence="3 11">Belongs to the D-isomer specific 2-hydroxyacid dehydrogenase family.</text>
</comment>
<reference evidence="13 14" key="1">
    <citation type="submission" date="2023-06" db="EMBL/GenBank/DDBJ databases">
        <title>Five Gram-positive bacteria isolated from mangrove sediments in Shenzhen, Guangdong, China.</title>
        <authorList>
            <person name="Yu S."/>
            <person name="Zheng W."/>
            <person name="Huang Y."/>
        </authorList>
    </citation>
    <scope>NUCLEOTIDE SEQUENCE [LARGE SCALE GENOMIC DNA]</scope>
    <source>
        <strain evidence="13 14">SaN35-3</strain>
    </source>
</reference>
<evidence type="ECO:0000313" key="13">
    <source>
        <dbReference type="EMBL" id="WLR43771.1"/>
    </source>
</evidence>
<evidence type="ECO:0000256" key="8">
    <source>
        <dbReference type="ARBA" id="ARBA00023299"/>
    </source>
</evidence>
<keyword evidence="14" id="KW-1185">Reference proteome</keyword>
<dbReference type="SUPFAM" id="SSF55021">
    <property type="entry name" value="ACT-like"/>
    <property type="match status" value="1"/>
</dbReference>
<dbReference type="Gene3D" id="3.30.1330.90">
    <property type="entry name" value="D-3-phosphoglycerate dehydrogenase, domain 3"/>
    <property type="match status" value="1"/>
</dbReference>
<keyword evidence="5 11" id="KW-0028">Amino-acid biosynthesis</keyword>
<protein>
    <recommendedName>
        <fullName evidence="4 11">D-3-phosphoglycerate dehydrogenase</fullName>
        <ecNumber evidence="11">1.1.1.95</ecNumber>
    </recommendedName>
</protein>
<keyword evidence="6 11" id="KW-0560">Oxidoreductase</keyword>
<evidence type="ECO:0000256" key="4">
    <source>
        <dbReference type="ARBA" id="ARBA00021582"/>
    </source>
</evidence>
<name>A0ABY9K1H9_9BACI</name>
<dbReference type="GO" id="GO:0004617">
    <property type="term" value="F:phosphoglycerate dehydrogenase activity"/>
    <property type="evidence" value="ECO:0007669"/>
    <property type="project" value="UniProtKB-EC"/>
</dbReference>
<organism evidence="13 14">
    <name type="scientific">Bacillus carboniphilus</name>
    <dbReference type="NCBI Taxonomy" id="86663"/>
    <lineage>
        <taxon>Bacteria</taxon>
        <taxon>Bacillati</taxon>
        <taxon>Bacillota</taxon>
        <taxon>Bacilli</taxon>
        <taxon>Bacillales</taxon>
        <taxon>Bacillaceae</taxon>
        <taxon>Bacillus</taxon>
    </lineage>
</organism>
<sequence length="524" mass="57885">MFRVLVADPISEEGLQPLLESPLVSLTIKKVDEVKQELHEFDAILVRSATHVSELLIKKMKKLKIIARAGVGVDNIDIDAATKYGVVVINAPNGNTISTAEHTFAMMASLMRHIPQASQSVKQGEWKRSSFVGAELYQKRLGIIGFGRIGGEISKRAKAFGMEVIVFDPFLNKSKAEKFGVQYASLHELLEQSDIITVHTPLTKETKHLINNKTVQLTKQGVYFINCARGGIIDEGMLIEFLENGHIGGVALDVFEVEPPVNHKLIAHNKVITTPHLGASTKEAQLNVASQVAEEVLAFLKGHPVTSSINLPTLSKEVYRAIKPYYHLAKKIGSFISQCMQEPVQEISISYEGSVTELETPFITKSLLASFLNERIDFTVNEVNAGIVATERGISYSEKKQSNLSGYENCLTVEVKGEQHYFTVKATSIPNFGERIVKVNDFNIDFYPNGPILYVQHLDKPGVIGHVGNILGNYDVNIATMQVGRKKAGGEAIMMLTFDKQVDVAVINELKELQDILSIIEIFV</sequence>
<dbReference type="PROSITE" id="PS00065">
    <property type="entry name" value="D_2_HYDROXYACID_DH_1"/>
    <property type="match status" value="1"/>
</dbReference>
<comment type="pathway">
    <text evidence="2 11">Amino-acid biosynthesis; L-serine biosynthesis; L-serine from 3-phospho-D-glycerate: step 1/3.</text>
</comment>
<dbReference type="RefSeq" id="WP_226538587.1">
    <property type="nucleotide sequence ID" value="NZ_CP129013.1"/>
</dbReference>
<evidence type="ECO:0000256" key="9">
    <source>
        <dbReference type="ARBA" id="ARBA00048126"/>
    </source>
</evidence>
<dbReference type="PANTHER" id="PTHR42789:SF1">
    <property type="entry name" value="D-ISOMER SPECIFIC 2-HYDROXYACID DEHYDROGENASE FAMILY PROTEIN (AFU_ORTHOLOGUE AFUA_6G10090)"/>
    <property type="match status" value="1"/>
</dbReference>
<dbReference type="Proteomes" id="UP001197974">
    <property type="component" value="Chromosome"/>
</dbReference>
<dbReference type="EMBL" id="CP129013">
    <property type="protein sequence ID" value="WLR43771.1"/>
    <property type="molecule type" value="Genomic_DNA"/>
</dbReference>
<evidence type="ECO:0000256" key="1">
    <source>
        <dbReference type="ARBA" id="ARBA00003800"/>
    </source>
</evidence>
<dbReference type="Pfam" id="PF02826">
    <property type="entry name" value="2-Hacid_dh_C"/>
    <property type="match status" value="1"/>
</dbReference>
<dbReference type="PROSITE" id="PS00671">
    <property type="entry name" value="D_2_HYDROXYACID_DH_3"/>
    <property type="match status" value="1"/>
</dbReference>
<keyword evidence="8 11" id="KW-0718">Serine biosynthesis</keyword>
<proteinExistence type="inferred from homology"/>
<dbReference type="Pfam" id="PF00389">
    <property type="entry name" value="2-Hacid_dh"/>
    <property type="match status" value="1"/>
</dbReference>
<dbReference type="InterPro" id="IPR050857">
    <property type="entry name" value="D-2-hydroxyacid_DH"/>
</dbReference>
<evidence type="ECO:0000256" key="7">
    <source>
        <dbReference type="ARBA" id="ARBA00023027"/>
    </source>
</evidence>
<evidence type="ECO:0000256" key="2">
    <source>
        <dbReference type="ARBA" id="ARBA00005216"/>
    </source>
</evidence>
<dbReference type="InterPro" id="IPR002912">
    <property type="entry name" value="ACT_dom"/>
</dbReference>
<evidence type="ECO:0000256" key="3">
    <source>
        <dbReference type="ARBA" id="ARBA00005854"/>
    </source>
</evidence>
<evidence type="ECO:0000259" key="12">
    <source>
        <dbReference type="PROSITE" id="PS51671"/>
    </source>
</evidence>
<comment type="catalytic activity">
    <reaction evidence="10 11">
        <text>(2R)-3-phosphoglycerate + NAD(+) = 3-phosphooxypyruvate + NADH + H(+)</text>
        <dbReference type="Rhea" id="RHEA:12641"/>
        <dbReference type="ChEBI" id="CHEBI:15378"/>
        <dbReference type="ChEBI" id="CHEBI:18110"/>
        <dbReference type="ChEBI" id="CHEBI:57540"/>
        <dbReference type="ChEBI" id="CHEBI:57945"/>
        <dbReference type="ChEBI" id="CHEBI:58272"/>
        <dbReference type="EC" id="1.1.1.95"/>
    </reaction>
</comment>